<evidence type="ECO:0000313" key="13">
    <source>
        <dbReference type="Proteomes" id="UP000694558"/>
    </source>
</evidence>
<dbReference type="InterPro" id="IPR000095">
    <property type="entry name" value="CRIB_dom"/>
</dbReference>
<evidence type="ECO:0000259" key="11">
    <source>
        <dbReference type="PROSITE" id="PS50108"/>
    </source>
</evidence>
<evidence type="ECO:0000259" key="10">
    <source>
        <dbReference type="PROSITE" id="PS50011"/>
    </source>
</evidence>
<dbReference type="Gene3D" id="3.30.200.20">
    <property type="entry name" value="Phosphorylase Kinase, domain 1"/>
    <property type="match status" value="1"/>
</dbReference>
<dbReference type="GO" id="GO:0046872">
    <property type="term" value="F:metal ion binding"/>
    <property type="evidence" value="ECO:0007669"/>
    <property type="project" value="UniProtKB-KW"/>
</dbReference>
<dbReference type="GeneTree" id="ENSGT00940000156528"/>
<reference evidence="12" key="2">
    <citation type="submission" date="2025-08" db="UniProtKB">
        <authorList>
            <consortium name="Ensembl"/>
        </authorList>
    </citation>
    <scope>IDENTIFICATION</scope>
</reference>
<dbReference type="Gene3D" id="3.90.810.10">
    <property type="entry name" value="CRIB domain"/>
    <property type="match status" value="1"/>
</dbReference>
<dbReference type="FunFam" id="1.10.510.10:FF:000768">
    <property type="entry name" value="Non-specific serine/threonine protein kinase"/>
    <property type="match status" value="1"/>
</dbReference>
<feature type="region of interest" description="Disordered" evidence="9">
    <location>
        <begin position="95"/>
        <end position="181"/>
    </location>
</feature>
<dbReference type="PROSITE" id="PS00107">
    <property type="entry name" value="PROTEIN_KINASE_ATP"/>
    <property type="match status" value="1"/>
</dbReference>
<dbReference type="GO" id="GO:0005524">
    <property type="term" value="F:ATP binding"/>
    <property type="evidence" value="ECO:0007669"/>
    <property type="project" value="UniProtKB-UniRule"/>
</dbReference>
<dbReference type="PROSITE" id="PS50011">
    <property type="entry name" value="PROTEIN_KINASE_DOM"/>
    <property type="match status" value="1"/>
</dbReference>
<keyword evidence="6 8" id="KW-0067">ATP-binding</keyword>
<organism evidence="12 13">
    <name type="scientific">Scophthalmus maximus</name>
    <name type="common">Turbot</name>
    <name type="synonym">Psetta maxima</name>
    <dbReference type="NCBI Taxonomy" id="52904"/>
    <lineage>
        <taxon>Eukaryota</taxon>
        <taxon>Metazoa</taxon>
        <taxon>Chordata</taxon>
        <taxon>Craniata</taxon>
        <taxon>Vertebrata</taxon>
        <taxon>Euteleostomi</taxon>
        <taxon>Actinopterygii</taxon>
        <taxon>Neopterygii</taxon>
        <taxon>Teleostei</taxon>
        <taxon>Neoteleostei</taxon>
        <taxon>Acanthomorphata</taxon>
        <taxon>Carangaria</taxon>
        <taxon>Pleuronectiformes</taxon>
        <taxon>Pleuronectoidei</taxon>
        <taxon>Scophthalmidae</taxon>
        <taxon>Scophthalmus</taxon>
    </lineage>
</organism>
<dbReference type="AlphaFoldDB" id="A0A8D3E362"/>
<dbReference type="SMART" id="SM00285">
    <property type="entry name" value="PBD"/>
    <property type="match status" value="1"/>
</dbReference>
<dbReference type="Pfam" id="PF00069">
    <property type="entry name" value="Pkinase"/>
    <property type="match status" value="1"/>
</dbReference>
<evidence type="ECO:0000256" key="7">
    <source>
        <dbReference type="ARBA" id="ARBA00022842"/>
    </source>
</evidence>
<gene>
    <name evidence="12" type="primary">LOC118290667</name>
</gene>
<keyword evidence="4" id="KW-0479">Metal-binding</keyword>
<dbReference type="EC" id="2.7.11.1" evidence="2"/>
<dbReference type="Proteomes" id="UP000694558">
    <property type="component" value="Chromosome 20"/>
</dbReference>
<dbReference type="InterPro" id="IPR017441">
    <property type="entry name" value="Protein_kinase_ATP_BS"/>
</dbReference>
<feature type="compositionally biased region" description="Low complexity" evidence="9">
    <location>
        <begin position="95"/>
        <end position="107"/>
    </location>
</feature>
<dbReference type="InterPro" id="IPR011009">
    <property type="entry name" value="Kinase-like_dom_sf"/>
</dbReference>
<proteinExistence type="predicted"/>
<dbReference type="GO" id="GO:0004674">
    <property type="term" value="F:protein serine/threonine kinase activity"/>
    <property type="evidence" value="ECO:0007669"/>
    <property type="project" value="UniProtKB-EC"/>
</dbReference>
<dbReference type="Ensembl" id="ENSSMAT00000072330.1">
    <property type="protein sequence ID" value="ENSSMAP00000066221.1"/>
    <property type="gene ID" value="ENSSMAG00000029128.1"/>
</dbReference>
<feature type="domain" description="CRIB" evidence="11">
    <location>
        <begin position="13"/>
        <end position="26"/>
    </location>
</feature>
<evidence type="ECO:0000256" key="3">
    <source>
        <dbReference type="ARBA" id="ARBA00022679"/>
    </source>
</evidence>
<accession>A0A8D3E362</accession>
<reference evidence="12" key="1">
    <citation type="submission" date="2023-05" db="EMBL/GenBank/DDBJ databases">
        <title>High-quality long-read genome of Scophthalmus maximus.</title>
        <authorList>
            <person name="Lien S."/>
            <person name="Martinez P."/>
        </authorList>
    </citation>
    <scope>NUCLEOTIDE SEQUENCE [LARGE SCALE GENOMIC DNA]</scope>
</reference>
<dbReference type="Pfam" id="PF00786">
    <property type="entry name" value="PBD"/>
    <property type="match status" value="1"/>
</dbReference>
<evidence type="ECO:0000313" key="12">
    <source>
        <dbReference type="Ensembl" id="ENSSMAP00000066221.1"/>
    </source>
</evidence>
<evidence type="ECO:0000256" key="1">
    <source>
        <dbReference type="ARBA" id="ARBA00001946"/>
    </source>
</evidence>
<dbReference type="FunFam" id="3.30.200.20:FF:000705">
    <property type="entry name" value="Non-specific serine/threonine protein kinase"/>
    <property type="match status" value="1"/>
</dbReference>
<evidence type="ECO:0000256" key="2">
    <source>
        <dbReference type="ARBA" id="ARBA00012513"/>
    </source>
</evidence>
<sequence>LHMKMKMKRRPEISIPRDFQHRVHTSFNAATGCYVGLPSQWQSVIDTLRRPRPLVDPSRVTEVELGPKKTIVRGSFVGHGDYISHVISELSRLSVSSSNSLRRSSPSARKRARSLGRLGELPEDDSYQYQELSRRGDGGGSSTYWQDRIRRVRSEAGRPELNGAPRRAESEATPPTTGTGVCYTHGKWAGLRQRTTSCQDNLQHSVETDGRGISHLPDLSPLITGRGLPPRSLRPSSSFNIVPPGLPALNHELPCPSPPGSPGRAPTRLDPSSAQLTVLDGGPQKVTHEQFKAALQTVVDPGDPRTTLENFVKIGEGSTGVVCIAQERHGGRQVAVKMMDVRQQQRRELLFNEVVIMRDYRHRNVVEMYRSALVEEELWVIMEYLQGGTLTDIISETRLNEQQMATVSEGVLQALTFLHSQGVIHRDVKSDSILLTLDGRIKLSDFGFCAQISDDVPKRKSLVGTPYWMAPEVISKTPYGTEVDIWSLGVMVVEMVDGEPPYFSDTPITAMKRLRDEAAPNVKNVQRVSPVLQDFLGCMLTRDALQRRSAADLLQHPFLLQAGSPRCLVPLVEQHRKRTSLC</sequence>
<dbReference type="InterPro" id="IPR000719">
    <property type="entry name" value="Prot_kinase_dom"/>
</dbReference>
<dbReference type="PANTHER" id="PTHR45832:SF3">
    <property type="entry name" value="NON-SPECIFIC SERINE_THREONINE PROTEIN KINASE"/>
    <property type="match status" value="1"/>
</dbReference>
<dbReference type="PROSITE" id="PS50108">
    <property type="entry name" value="CRIB"/>
    <property type="match status" value="1"/>
</dbReference>
<keyword evidence="3" id="KW-0808">Transferase</keyword>
<dbReference type="SUPFAM" id="SSF56112">
    <property type="entry name" value="Protein kinase-like (PK-like)"/>
    <property type="match status" value="1"/>
</dbReference>
<dbReference type="InterPro" id="IPR051931">
    <property type="entry name" value="PAK3-like"/>
</dbReference>
<dbReference type="InterPro" id="IPR036936">
    <property type="entry name" value="CRIB_dom_sf"/>
</dbReference>
<feature type="compositionally biased region" description="Basic and acidic residues" evidence="9">
    <location>
        <begin position="147"/>
        <end position="158"/>
    </location>
</feature>
<dbReference type="Gene3D" id="1.10.510.10">
    <property type="entry name" value="Transferase(Phosphotransferase) domain 1"/>
    <property type="match status" value="1"/>
</dbReference>
<dbReference type="PANTHER" id="PTHR45832">
    <property type="entry name" value="SERINE/THREONINE-PROTEIN KINASE SAMKA-RELATED-RELATED"/>
    <property type="match status" value="1"/>
</dbReference>
<feature type="compositionally biased region" description="Low complexity" evidence="9">
    <location>
        <begin position="225"/>
        <end position="238"/>
    </location>
</feature>
<keyword evidence="7" id="KW-0460">Magnesium</keyword>
<feature type="region of interest" description="Disordered" evidence="9">
    <location>
        <begin position="208"/>
        <end position="239"/>
    </location>
</feature>
<evidence type="ECO:0000256" key="9">
    <source>
        <dbReference type="SAM" id="MobiDB-lite"/>
    </source>
</evidence>
<comment type="cofactor">
    <cofactor evidence="1">
        <name>Mg(2+)</name>
        <dbReference type="ChEBI" id="CHEBI:18420"/>
    </cofactor>
</comment>
<evidence type="ECO:0000256" key="5">
    <source>
        <dbReference type="ARBA" id="ARBA00022741"/>
    </source>
</evidence>
<evidence type="ECO:0000256" key="6">
    <source>
        <dbReference type="ARBA" id="ARBA00022840"/>
    </source>
</evidence>
<feature type="binding site" evidence="8">
    <location>
        <position position="337"/>
    </location>
    <ligand>
        <name>ATP</name>
        <dbReference type="ChEBI" id="CHEBI:30616"/>
    </ligand>
</feature>
<name>A0A8D3E362_SCOMX</name>
<evidence type="ECO:0000256" key="4">
    <source>
        <dbReference type="ARBA" id="ARBA00022723"/>
    </source>
</evidence>
<keyword evidence="5 8" id="KW-0547">Nucleotide-binding</keyword>
<feature type="domain" description="Protein kinase" evidence="10">
    <location>
        <begin position="308"/>
        <end position="559"/>
    </location>
</feature>
<protein>
    <recommendedName>
        <fullName evidence="2">non-specific serine/threonine protein kinase</fullName>
        <ecNumber evidence="2">2.7.11.1</ecNumber>
    </recommendedName>
</protein>
<evidence type="ECO:0000256" key="8">
    <source>
        <dbReference type="PROSITE-ProRule" id="PRU10141"/>
    </source>
</evidence>